<accession>A0A8H5BCA4</accession>
<keyword evidence="3" id="KW-1185">Reference proteome</keyword>
<evidence type="ECO:0000313" key="3">
    <source>
        <dbReference type="Proteomes" id="UP000559256"/>
    </source>
</evidence>
<gene>
    <name evidence="2" type="ORF">D9758_018143</name>
</gene>
<dbReference type="EMBL" id="JAACJM010000404">
    <property type="protein sequence ID" value="KAF5320580.1"/>
    <property type="molecule type" value="Genomic_DNA"/>
</dbReference>
<evidence type="ECO:0000256" key="1">
    <source>
        <dbReference type="SAM" id="MobiDB-lite"/>
    </source>
</evidence>
<comment type="caution">
    <text evidence="2">The sequence shown here is derived from an EMBL/GenBank/DDBJ whole genome shotgun (WGS) entry which is preliminary data.</text>
</comment>
<feature type="region of interest" description="Disordered" evidence="1">
    <location>
        <begin position="88"/>
        <end position="115"/>
    </location>
</feature>
<organism evidence="2 3">
    <name type="scientific">Tetrapyrgos nigripes</name>
    <dbReference type="NCBI Taxonomy" id="182062"/>
    <lineage>
        <taxon>Eukaryota</taxon>
        <taxon>Fungi</taxon>
        <taxon>Dikarya</taxon>
        <taxon>Basidiomycota</taxon>
        <taxon>Agaricomycotina</taxon>
        <taxon>Agaricomycetes</taxon>
        <taxon>Agaricomycetidae</taxon>
        <taxon>Agaricales</taxon>
        <taxon>Marasmiineae</taxon>
        <taxon>Marasmiaceae</taxon>
        <taxon>Tetrapyrgos</taxon>
    </lineage>
</organism>
<reference evidence="2 3" key="1">
    <citation type="journal article" date="2020" name="ISME J.">
        <title>Uncovering the hidden diversity of litter-decomposition mechanisms in mushroom-forming fungi.</title>
        <authorList>
            <person name="Floudas D."/>
            <person name="Bentzer J."/>
            <person name="Ahren D."/>
            <person name="Johansson T."/>
            <person name="Persson P."/>
            <person name="Tunlid A."/>
        </authorList>
    </citation>
    <scope>NUCLEOTIDE SEQUENCE [LARGE SCALE GENOMIC DNA]</scope>
    <source>
        <strain evidence="2 3">CBS 291.85</strain>
    </source>
</reference>
<name>A0A8H5BCA4_9AGAR</name>
<protein>
    <submittedName>
        <fullName evidence="2">Uncharacterized protein</fullName>
    </submittedName>
</protein>
<evidence type="ECO:0000313" key="2">
    <source>
        <dbReference type="EMBL" id="KAF5320580.1"/>
    </source>
</evidence>
<feature type="compositionally biased region" description="Basic and acidic residues" evidence="1">
    <location>
        <begin position="100"/>
        <end position="115"/>
    </location>
</feature>
<proteinExistence type="predicted"/>
<dbReference type="Proteomes" id="UP000559256">
    <property type="component" value="Unassembled WGS sequence"/>
</dbReference>
<dbReference type="AlphaFoldDB" id="A0A8H5BCA4"/>
<feature type="compositionally biased region" description="Low complexity" evidence="1">
    <location>
        <begin position="90"/>
        <end position="99"/>
    </location>
</feature>
<sequence>MAAYYFANSTEPSWSLSMMLLRSCQLNPGSWSDAVLVAKRPGEKLKPWLVWKREYIIGLEKDGKTCTEAECKEIWGKMTQAERKPYETIASTNATNSKNAAKEARDAARKDGEGS</sequence>